<gene>
    <name evidence="2" type="ORF">RhiirC2_776627</name>
</gene>
<organism evidence="2 3">
    <name type="scientific">Rhizophagus irregularis</name>
    <dbReference type="NCBI Taxonomy" id="588596"/>
    <lineage>
        <taxon>Eukaryota</taxon>
        <taxon>Fungi</taxon>
        <taxon>Fungi incertae sedis</taxon>
        <taxon>Mucoromycota</taxon>
        <taxon>Glomeromycotina</taxon>
        <taxon>Glomeromycetes</taxon>
        <taxon>Glomerales</taxon>
        <taxon>Glomeraceae</taxon>
        <taxon>Rhizophagus</taxon>
    </lineage>
</organism>
<keyword evidence="1" id="KW-1133">Transmembrane helix</keyword>
<accession>A0A2N1NG85</accession>
<keyword evidence="1" id="KW-0812">Transmembrane</keyword>
<protein>
    <recommendedName>
        <fullName evidence="4">Ion transport domain-containing protein</fullName>
    </recommendedName>
</protein>
<proteinExistence type="predicted"/>
<sequence length="141" mass="15951">MNELLRASDELYGPLPSDIFIHGGTACNFLRKETNNIQTTTATLVFRCGPTPLLPGLCLLRNATNIKTKDSKFDSWAVDLYTFIASIFLVIVLQNMLVAYKLFFGNLVFNNFDCVSFSGVYEEITANRLIAQQISWFENYC</sequence>
<dbReference type="VEuPathDB" id="FungiDB:RhiirA1_454727"/>
<dbReference type="VEuPathDB" id="FungiDB:RhiirFUN_026606"/>
<dbReference type="EMBL" id="LLXL01000406">
    <property type="protein sequence ID" value="PKK72925.1"/>
    <property type="molecule type" value="Genomic_DNA"/>
</dbReference>
<reference evidence="2 3" key="2">
    <citation type="submission" date="2017-10" db="EMBL/GenBank/DDBJ databases">
        <title>Extensive intraspecific genome diversity in a model arbuscular mycorrhizal fungus.</title>
        <authorList>
            <person name="Chen E.C.H."/>
            <person name="Morin E."/>
            <person name="Baudet D."/>
            <person name="Noel J."/>
            <person name="Ndikumana S."/>
            <person name="Charron P."/>
            <person name="St-Onge C."/>
            <person name="Giorgi J."/>
            <person name="Grigoriev I.V."/>
            <person name="Roux C."/>
            <person name="Martin F.M."/>
            <person name="Corradi N."/>
        </authorList>
    </citation>
    <scope>NUCLEOTIDE SEQUENCE [LARGE SCALE GENOMIC DNA]</scope>
    <source>
        <strain evidence="2 3">C2</strain>
    </source>
</reference>
<evidence type="ECO:0008006" key="4">
    <source>
        <dbReference type="Google" id="ProtNLM"/>
    </source>
</evidence>
<evidence type="ECO:0000256" key="1">
    <source>
        <dbReference type="SAM" id="Phobius"/>
    </source>
</evidence>
<comment type="caution">
    <text evidence="2">The sequence shown here is derived from an EMBL/GenBank/DDBJ whole genome shotgun (WGS) entry which is preliminary data.</text>
</comment>
<name>A0A2N1NG85_9GLOM</name>
<dbReference type="VEuPathDB" id="FungiDB:FUN_001331"/>
<dbReference type="Proteomes" id="UP000233469">
    <property type="component" value="Unassembled WGS sequence"/>
</dbReference>
<evidence type="ECO:0000313" key="2">
    <source>
        <dbReference type="EMBL" id="PKK72925.1"/>
    </source>
</evidence>
<feature type="transmembrane region" description="Helical" evidence="1">
    <location>
        <begin position="80"/>
        <end position="100"/>
    </location>
</feature>
<reference evidence="2 3" key="1">
    <citation type="submission" date="2016-04" db="EMBL/GenBank/DDBJ databases">
        <title>Genome analyses suggest a sexual origin of heterokaryosis in a supposedly ancient asexual fungus.</title>
        <authorList>
            <person name="Ropars J."/>
            <person name="Sedzielewska K."/>
            <person name="Noel J."/>
            <person name="Charron P."/>
            <person name="Farinelli L."/>
            <person name="Marton T."/>
            <person name="Kruger M."/>
            <person name="Pelin A."/>
            <person name="Brachmann A."/>
            <person name="Corradi N."/>
        </authorList>
    </citation>
    <scope>NUCLEOTIDE SEQUENCE [LARGE SCALE GENOMIC DNA]</scope>
    <source>
        <strain evidence="2 3">C2</strain>
    </source>
</reference>
<keyword evidence="1" id="KW-0472">Membrane</keyword>
<evidence type="ECO:0000313" key="3">
    <source>
        <dbReference type="Proteomes" id="UP000233469"/>
    </source>
</evidence>
<dbReference type="AlphaFoldDB" id="A0A2N1NG85"/>